<dbReference type="Proteomes" id="UP000092600">
    <property type="component" value="Unassembled WGS sequence"/>
</dbReference>
<dbReference type="AlphaFoldDB" id="A0A199VG78"/>
<protein>
    <submittedName>
        <fullName evidence="1">Uncharacterized protein</fullName>
    </submittedName>
</protein>
<evidence type="ECO:0000313" key="2">
    <source>
        <dbReference type="Proteomes" id="UP000092600"/>
    </source>
</evidence>
<gene>
    <name evidence="1" type="ORF">ACMD2_19247</name>
</gene>
<comment type="caution">
    <text evidence="1">The sequence shown here is derived from an EMBL/GenBank/DDBJ whole genome shotgun (WGS) entry which is preliminary data.</text>
</comment>
<proteinExistence type="predicted"/>
<name>A0A199VG78_ANACO</name>
<organism evidence="1 2">
    <name type="scientific">Ananas comosus</name>
    <name type="common">Pineapple</name>
    <name type="synonym">Ananas ananas</name>
    <dbReference type="NCBI Taxonomy" id="4615"/>
    <lineage>
        <taxon>Eukaryota</taxon>
        <taxon>Viridiplantae</taxon>
        <taxon>Streptophyta</taxon>
        <taxon>Embryophyta</taxon>
        <taxon>Tracheophyta</taxon>
        <taxon>Spermatophyta</taxon>
        <taxon>Magnoliopsida</taxon>
        <taxon>Liliopsida</taxon>
        <taxon>Poales</taxon>
        <taxon>Bromeliaceae</taxon>
        <taxon>Bromelioideae</taxon>
        <taxon>Ananas</taxon>
    </lineage>
</organism>
<dbReference type="EMBL" id="LSRQ01001906">
    <property type="protein sequence ID" value="OAY76122.1"/>
    <property type="molecule type" value="Genomic_DNA"/>
</dbReference>
<reference evidence="1 2" key="1">
    <citation type="journal article" date="2016" name="DNA Res.">
        <title>The draft genome of MD-2 pineapple using hybrid error correction of long reads.</title>
        <authorList>
            <person name="Redwan R.M."/>
            <person name="Saidin A."/>
            <person name="Kumar S.V."/>
        </authorList>
    </citation>
    <scope>NUCLEOTIDE SEQUENCE [LARGE SCALE GENOMIC DNA]</scope>
    <source>
        <strain evidence="2">cv. MD2</strain>
        <tissue evidence="1">Leaf</tissue>
    </source>
</reference>
<accession>A0A199VG78</accession>
<evidence type="ECO:0000313" key="1">
    <source>
        <dbReference type="EMBL" id="OAY76122.1"/>
    </source>
</evidence>
<sequence length="55" mass="6570">MSWSWTRERMDQIFRMPYLKWSEGARFLKYSSLESTWAAPMILSAHMKAANLRNS</sequence>